<sequence>MPACCKIRRKTDFIGRIKYEKVFLLKIAGKWRRKALYYKEQFRIATTKKKHCHNILNSEKVTNKLGEQDN</sequence>
<proteinExistence type="predicted"/>
<dbReference type="Proteomes" id="UP000184164">
    <property type="component" value="Unassembled WGS sequence"/>
</dbReference>
<gene>
    <name evidence="1" type="ORF">SAMN05444274_107127</name>
</gene>
<protein>
    <submittedName>
        <fullName evidence="1">Uncharacterized protein</fullName>
    </submittedName>
</protein>
<dbReference type="AlphaFoldDB" id="A0A1M5DJ79"/>
<reference evidence="1 2" key="1">
    <citation type="submission" date="2016-11" db="EMBL/GenBank/DDBJ databases">
        <authorList>
            <person name="Jaros S."/>
            <person name="Januszkiewicz K."/>
            <person name="Wedrychowicz H."/>
        </authorList>
    </citation>
    <scope>NUCLEOTIDE SEQUENCE [LARGE SCALE GENOMIC DNA]</scope>
    <source>
        <strain evidence="1 2">DSM 26910</strain>
    </source>
</reference>
<accession>A0A1M5DJ79</accession>
<name>A0A1M5DJ79_9BACT</name>
<dbReference type="EMBL" id="FQUM01000007">
    <property type="protein sequence ID" value="SHF67069.1"/>
    <property type="molecule type" value="Genomic_DNA"/>
</dbReference>
<evidence type="ECO:0000313" key="1">
    <source>
        <dbReference type="EMBL" id="SHF67069.1"/>
    </source>
</evidence>
<evidence type="ECO:0000313" key="2">
    <source>
        <dbReference type="Proteomes" id="UP000184164"/>
    </source>
</evidence>
<organism evidence="1 2">
    <name type="scientific">Mariniphaga anaerophila</name>
    <dbReference type="NCBI Taxonomy" id="1484053"/>
    <lineage>
        <taxon>Bacteria</taxon>
        <taxon>Pseudomonadati</taxon>
        <taxon>Bacteroidota</taxon>
        <taxon>Bacteroidia</taxon>
        <taxon>Marinilabiliales</taxon>
        <taxon>Prolixibacteraceae</taxon>
        <taxon>Mariniphaga</taxon>
    </lineage>
</organism>
<keyword evidence="2" id="KW-1185">Reference proteome</keyword>